<sequence length="396" mass="44395">MSTLFGSELSSAVINTGIATIILIVALSLMSWLFPWLQKKIKSLPHSQLPALKIHNFEIITAQALTSGICSLLKGLRLIVTLLGLYFYFSLVLGFFPDTQHISENMLHYILDPLKEVLKTIIDYIPKAIYVVVICLVMRYILKVIRLFFLRVEGGYLKIEGFHPEWAHPTYNLVRILVLAFTLIIIFPHLPGSSSPAFQGVSVFLGLLISLGSSSAISNMVAGLVITYMRPFQVGDRVKLGTTVGDVVEKNLLVTRIRTIKNVDVTIPNSNVLNSHIINFSAVADTKGLILNPRITIGYDVNWRKVHELLLGAAARTEGVLKDPKPFVFQTALDNSYVQYELNGYTRLANNFDDVYSDLYRNIQDLFNEAQIEIMSPTYHALRDGEGKHIPPEYKS</sequence>
<feature type="transmembrane region" description="Helical" evidence="7">
    <location>
        <begin position="76"/>
        <end position="96"/>
    </location>
</feature>
<evidence type="ECO:0000259" key="9">
    <source>
        <dbReference type="Pfam" id="PF21082"/>
    </source>
</evidence>
<evidence type="ECO:0000259" key="8">
    <source>
        <dbReference type="Pfam" id="PF00924"/>
    </source>
</evidence>
<evidence type="ECO:0000256" key="6">
    <source>
        <dbReference type="ARBA" id="ARBA00023136"/>
    </source>
</evidence>
<evidence type="ECO:0000256" key="7">
    <source>
        <dbReference type="SAM" id="Phobius"/>
    </source>
</evidence>
<dbReference type="InterPro" id="IPR006685">
    <property type="entry name" value="MscS_channel_2nd"/>
</dbReference>
<dbReference type="InterPro" id="IPR011066">
    <property type="entry name" value="MscS_channel_C_sf"/>
</dbReference>
<evidence type="ECO:0000313" key="11">
    <source>
        <dbReference type="Proteomes" id="UP000197003"/>
    </source>
</evidence>
<keyword evidence="3" id="KW-1003">Cell membrane</keyword>
<dbReference type="PANTHER" id="PTHR30221">
    <property type="entry name" value="SMALL-CONDUCTANCE MECHANOSENSITIVE CHANNEL"/>
    <property type="match status" value="1"/>
</dbReference>
<evidence type="ECO:0000256" key="2">
    <source>
        <dbReference type="ARBA" id="ARBA00008017"/>
    </source>
</evidence>
<dbReference type="RefSeq" id="WP_088566631.1">
    <property type="nucleotide sequence ID" value="NZ_CP020946.1"/>
</dbReference>
<keyword evidence="4 7" id="KW-0812">Transmembrane</keyword>
<feature type="domain" description="Mechanosensitive ion channel MscS" evidence="8">
    <location>
        <begin position="216"/>
        <end position="281"/>
    </location>
</feature>
<evidence type="ECO:0000313" key="10">
    <source>
        <dbReference type="EMBL" id="ASD65237.1"/>
    </source>
</evidence>
<feature type="transmembrane region" description="Helical" evidence="7">
    <location>
        <begin position="202"/>
        <end position="229"/>
    </location>
</feature>
<feature type="transmembrane region" description="Helical" evidence="7">
    <location>
        <begin position="128"/>
        <end position="149"/>
    </location>
</feature>
<dbReference type="InterPro" id="IPR010920">
    <property type="entry name" value="LSM_dom_sf"/>
</dbReference>
<comment type="subcellular location">
    <subcellularLocation>
        <location evidence="1">Cell membrane</location>
        <topology evidence="1">Multi-pass membrane protein</topology>
    </subcellularLocation>
</comment>
<reference evidence="10 11" key="1">
    <citation type="submission" date="2017-04" db="EMBL/GenBank/DDBJ databases">
        <title>Whole genome sequence of Bdellovibrio bacteriovorus strain SSB218315.</title>
        <authorList>
            <person name="Oyedara O."/>
            <person name="Rodriguez-Perez M.A."/>
        </authorList>
    </citation>
    <scope>NUCLEOTIDE SEQUENCE [LARGE SCALE GENOMIC DNA]</scope>
    <source>
        <strain evidence="10 11">SSB218315</strain>
    </source>
</reference>
<keyword evidence="6 7" id="KW-0472">Membrane</keyword>
<dbReference type="OrthoDB" id="5297424at2"/>
<evidence type="ECO:0000256" key="3">
    <source>
        <dbReference type="ARBA" id="ARBA00022475"/>
    </source>
</evidence>
<dbReference type="SUPFAM" id="SSF50182">
    <property type="entry name" value="Sm-like ribonucleoproteins"/>
    <property type="match status" value="1"/>
</dbReference>
<evidence type="ECO:0000256" key="4">
    <source>
        <dbReference type="ARBA" id="ARBA00022692"/>
    </source>
</evidence>
<dbReference type="GO" id="GO:0005886">
    <property type="term" value="C:plasma membrane"/>
    <property type="evidence" value="ECO:0007669"/>
    <property type="project" value="UniProtKB-SubCell"/>
</dbReference>
<dbReference type="InterPro" id="IPR023408">
    <property type="entry name" value="MscS_beta-dom_sf"/>
</dbReference>
<feature type="domain" description="Mechanosensitive ion channel MscS C-terminal" evidence="9">
    <location>
        <begin position="295"/>
        <end position="374"/>
    </location>
</feature>
<dbReference type="Pfam" id="PF00924">
    <property type="entry name" value="MS_channel_2nd"/>
    <property type="match status" value="1"/>
</dbReference>
<feature type="transmembrane region" description="Helical" evidence="7">
    <location>
        <begin position="12"/>
        <end position="34"/>
    </location>
</feature>
<dbReference type="Proteomes" id="UP000197003">
    <property type="component" value="Chromosome"/>
</dbReference>
<protein>
    <submittedName>
        <fullName evidence="10">Mechano-sensitive ion channel</fullName>
    </submittedName>
</protein>
<dbReference type="SUPFAM" id="SSF82689">
    <property type="entry name" value="Mechanosensitive channel protein MscS (YggB), C-terminal domain"/>
    <property type="match status" value="1"/>
</dbReference>
<dbReference type="InterPro" id="IPR049278">
    <property type="entry name" value="MS_channel_C"/>
</dbReference>
<gene>
    <name evidence="10" type="ORF">B9G79_17510</name>
</gene>
<dbReference type="Gene3D" id="2.30.30.60">
    <property type="match status" value="1"/>
</dbReference>
<dbReference type="EMBL" id="CP020946">
    <property type="protein sequence ID" value="ASD65237.1"/>
    <property type="molecule type" value="Genomic_DNA"/>
</dbReference>
<comment type="similarity">
    <text evidence="2">Belongs to the MscS (TC 1.A.23) family.</text>
</comment>
<accession>A0A1Z3NCS2</accession>
<dbReference type="Gene3D" id="3.30.70.100">
    <property type="match status" value="1"/>
</dbReference>
<proteinExistence type="inferred from homology"/>
<organism evidence="10 11">
    <name type="scientific">Bdellovibrio bacteriovorus</name>
    <dbReference type="NCBI Taxonomy" id="959"/>
    <lineage>
        <taxon>Bacteria</taxon>
        <taxon>Pseudomonadati</taxon>
        <taxon>Bdellovibrionota</taxon>
        <taxon>Bdellovibrionia</taxon>
        <taxon>Bdellovibrionales</taxon>
        <taxon>Pseudobdellovibrionaceae</taxon>
        <taxon>Bdellovibrio</taxon>
    </lineage>
</organism>
<dbReference type="PANTHER" id="PTHR30221:SF18">
    <property type="entry name" value="SLL0590 PROTEIN"/>
    <property type="match status" value="1"/>
</dbReference>
<keyword evidence="5 7" id="KW-1133">Transmembrane helix</keyword>
<feature type="transmembrane region" description="Helical" evidence="7">
    <location>
        <begin position="170"/>
        <end position="190"/>
    </location>
</feature>
<dbReference type="Pfam" id="PF21082">
    <property type="entry name" value="MS_channel_3rd"/>
    <property type="match status" value="1"/>
</dbReference>
<name>A0A1Z3NCS2_BDEBC</name>
<dbReference type="AlphaFoldDB" id="A0A1Z3NCS2"/>
<evidence type="ECO:0000256" key="5">
    <source>
        <dbReference type="ARBA" id="ARBA00022989"/>
    </source>
</evidence>
<dbReference type="Gene3D" id="1.10.287.1260">
    <property type="match status" value="1"/>
</dbReference>
<dbReference type="GO" id="GO:0008381">
    <property type="term" value="F:mechanosensitive monoatomic ion channel activity"/>
    <property type="evidence" value="ECO:0007669"/>
    <property type="project" value="InterPro"/>
</dbReference>
<evidence type="ECO:0000256" key="1">
    <source>
        <dbReference type="ARBA" id="ARBA00004651"/>
    </source>
</evidence>
<dbReference type="InterPro" id="IPR045275">
    <property type="entry name" value="MscS_archaea/bacteria_type"/>
</dbReference>